<keyword evidence="4" id="KW-1185">Reference proteome</keyword>
<dbReference type="InterPro" id="IPR015168">
    <property type="entry name" value="SsuA/THI5"/>
</dbReference>
<dbReference type="PANTHER" id="PTHR31528">
    <property type="entry name" value="4-AMINO-5-HYDROXYMETHYL-2-METHYLPYRIMIDINE PHOSPHATE SYNTHASE THI11-RELATED"/>
    <property type="match status" value="1"/>
</dbReference>
<name>A0ABS5TQS9_9ACTN</name>
<dbReference type="Gene3D" id="3.40.190.10">
    <property type="entry name" value="Periplasmic binding protein-like II"/>
    <property type="match status" value="2"/>
</dbReference>
<protein>
    <submittedName>
        <fullName evidence="3">ABC transporter substrate-binding protein</fullName>
    </submittedName>
</protein>
<accession>A0ABS5TQS9</accession>
<dbReference type="RefSeq" id="WP_214159285.1">
    <property type="nucleotide sequence ID" value="NZ_JAHBAY010000013.1"/>
</dbReference>
<dbReference type="PROSITE" id="PS51257">
    <property type="entry name" value="PROKAR_LIPOPROTEIN"/>
    <property type="match status" value="1"/>
</dbReference>
<feature type="signal peptide" evidence="1">
    <location>
        <begin position="1"/>
        <end position="21"/>
    </location>
</feature>
<dbReference type="InterPro" id="IPR027939">
    <property type="entry name" value="NMT1/THI5"/>
</dbReference>
<dbReference type="Proteomes" id="UP001197247">
    <property type="component" value="Unassembled WGS sequence"/>
</dbReference>
<evidence type="ECO:0000313" key="4">
    <source>
        <dbReference type="Proteomes" id="UP001197247"/>
    </source>
</evidence>
<organism evidence="3 4">
    <name type="scientific">Kineosporia corallincola</name>
    <dbReference type="NCBI Taxonomy" id="2835133"/>
    <lineage>
        <taxon>Bacteria</taxon>
        <taxon>Bacillati</taxon>
        <taxon>Actinomycetota</taxon>
        <taxon>Actinomycetes</taxon>
        <taxon>Kineosporiales</taxon>
        <taxon>Kineosporiaceae</taxon>
        <taxon>Kineosporia</taxon>
    </lineage>
</organism>
<proteinExistence type="predicted"/>
<evidence type="ECO:0000256" key="1">
    <source>
        <dbReference type="SAM" id="SignalP"/>
    </source>
</evidence>
<reference evidence="3 4" key="1">
    <citation type="submission" date="2021-05" db="EMBL/GenBank/DDBJ databases">
        <title>Kineosporia and Streptomyces sp. nov. two new marine actinobacteria isolated from Coral.</title>
        <authorList>
            <person name="Buangrab K."/>
            <person name="Sutthacheep M."/>
            <person name="Yeemin T."/>
            <person name="Harunari E."/>
            <person name="Igarashi Y."/>
            <person name="Kanchanasin P."/>
            <person name="Tanasupawat S."/>
            <person name="Phongsopitanun W."/>
        </authorList>
    </citation>
    <scope>NUCLEOTIDE SEQUENCE [LARGE SCALE GENOMIC DNA]</scope>
    <source>
        <strain evidence="3 4">J2-2</strain>
    </source>
</reference>
<sequence>MNRKPAGRAVVVTVLLTTALAACGKSESAGSVQVAGGGVTTVRWIYDWTPTSADLPVLKGLAEGWFEEAGVKVATTPGGAIDQLESVGAGNHDMTVGGGVELLVDQARGLPVKSVGLVQPVALGGLVCNPDSGVKDGVPKTLLDRKLATASSDADDVVWQIWRDRNQLTGKVTEVSAEAGPDLLYQGVVDCFPDFLTLAPLEAEKEFGEAPVLVPYSKELGVIGQVLDVNTDFAQKNPQAVRAFVDVYARGMEWAASHQADAVKLMKKTYPDIDEKITAQELKSLAGYWAGGFQRKNGYLSMNDHSWAATVDVLLKGRAIDEAPEMSSVYTTEYLPSTPYLP</sequence>
<evidence type="ECO:0000313" key="3">
    <source>
        <dbReference type="EMBL" id="MBT0772751.1"/>
    </source>
</evidence>
<feature type="chain" id="PRO_5045089303" evidence="1">
    <location>
        <begin position="22"/>
        <end position="342"/>
    </location>
</feature>
<feature type="domain" description="SsuA/THI5-like" evidence="2">
    <location>
        <begin position="59"/>
        <end position="262"/>
    </location>
</feature>
<evidence type="ECO:0000259" key="2">
    <source>
        <dbReference type="Pfam" id="PF09084"/>
    </source>
</evidence>
<dbReference type="Pfam" id="PF09084">
    <property type="entry name" value="NMT1"/>
    <property type="match status" value="1"/>
</dbReference>
<dbReference type="SUPFAM" id="SSF53850">
    <property type="entry name" value="Periplasmic binding protein-like II"/>
    <property type="match status" value="1"/>
</dbReference>
<comment type="caution">
    <text evidence="3">The sequence shown here is derived from an EMBL/GenBank/DDBJ whole genome shotgun (WGS) entry which is preliminary data.</text>
</comment>
<dbReference type="PANTHER" id="PTHR31528:SF3">
    <property type="entry name" value="THIAMINE BIOSYNTHESIS PROTEIN HI_0357-RELATED"/>
    <property type="match status" value="1"/>
</dbReference>
<keyword evidence="1" id="KW-0732">Signal</keyword>
<dbReference type="EMBL" id="JAHBAY010000013">
    <property type="protein sequence ID" value="MBT0772751.1"/>
    <property type="molecule type" value="Genomic_DNA"/>
</dbReference>
<gene>
    <name evidence="3" type="ORF">KIH74_27650</name>
</gene>